<name>A0A8J5S328_ZIZPA</name>
<evidence type="ECO:0000256" key="1">
    <source>
        <dbReference type="SAM" id="MobiDB-lite"/>
    </source>
</evidence>
<dbReference type="AlphaFoldDB" id="A0A8J5S328"/>
<feature type="compositionally biased region" description="Pro residues" evidence="1">
    <location>
        <begin position="1"/>
        <end position="30"/>
    </location>
</feature>
<sequence>MSPLPKPLSPKLLPPMPLSPEAPPLAPKSPQPRHQQPVVVDPKASATPQPHRPLTYSWILSSPRLLTDPTQAIATRASAASAIVACACSTYVGCATLPMACRRPSVTHQPCGLTTLVQNRV</sequence>
<reference evidence="2" key="1">
    <citation type="journal article" date="2021" name="bioRxiv">
        <title>Whole Genome Assembly and Annotation of Northern Wild Rice, Zizania palustris L., Supports a Whole Genome Duplication in the Zizania Genus.</title>
        <authorList>
            <person name="Haas M."/>
            <person name="Kono T."/>
            <person name="Macchietto M."/>
            <person name="Millas R."/>
            <person name="McGilp L."/>
            <person name="Shao M."/>
            <person name="Duquette J."/>
            <person name="Hirsch C.N."/>
            <person name="Kimball J."/>
        </authorList>
    </citation>
    <scope>NUCLEOTIDE SEQUENCE</scope>
    <source>
        <tissue evidence="2">Fresh leaf tissue</tissue>
    </source>
</reference>
<dbReference type="EMBL" id="JAAALK010000284">
    <property type="protein sequence ID" value="KAG8067076.1"/>
    <property type="molecule type" value="Genomic_DNA"/>
</dbReference>
<comment type="caution">
    <text evidence="2">The sequence shown here is derived from an EMBL/GenBank/DDBJ whole genome shotgun (WGS) entry which is preliminary data.</text>
</comment>
<accession>A0A8J5S328</accession>
<evidence type="ECO:0000313" key="3">
    <source>
        <dbReference type="Proteomes" id="UP000729402"/>
    </source>
</evidence>
<reference evidence="2" key="2">
    <citation type="submission" date="2021-02" db="EMBL/GenBank/DDBJ databases">
        <authorList>
            <person name="Kimball J.A."/>
            <person name="Haas M.W."/>
            <person name="Macchietto M."/>
            <person name="Kono T."/>
            <person name="Duquette J."/>
            <person name="Shao M."/>
        </authorList>
    </citation>
    <scope>NUCLEOTIDE SEQUENCE</scope>
    <source>
        <tissue evidence="2">Fresh leaf tissue</tissue>
    </source>
</reference>
<feature type="region of interest" description="Disordered" evidence="1">
    <location>
        <begin position="1"/>
        <end position="52"/>
    </location>
</feature>
<protein>
    <submittedName>
        <fullName evidence="2">Uncharacterized protein</fullName>
    </submittedName>
</protein>
<evidence type="ECO:0000313" key="2">
    <source>
        <dbReference type="EMBL" id="KAG8067076.1"/>
    </source>
</evidence>
<keyword evidence="3" id="KW-1185">Reference proteome</keyword>
<proteinExistence type="predicted"/>
<gene>
    <name evidence="2" type="ORF">GUJ93_ZPchr0005g16112</name>
</gene>
<dbReference type="Proteomes" id="UP000729402">
    <property type="component" value="Unassembled WGS sequence"/>
</dbReference>
<organism evidence="2 3">
    <name type="scientific">Zizania palustris</name>
    <name type="common">Northern wild rice</name>
    <dbReference type="NCBI Taxonomy" id="103762"/>
    <lineage>
        <taxon>Eukaryota</taxon>
        <taxon>Viridiplantae</taxon>
        <taxon>Streptophyta</taxon>
        <taxon>Embryophyta</taxon>
        <taxon>Tracheophyta</taxon>
        <taxon>Spermatophyta</taxon>
        <taxon>Magnoliopsida</taxon>
        <taxon>Liliopsida</taxon>
        <taxon>Poales</taxon>
        <taxon>Poaceae</taxon>
        <taxon>BOP clade</taxon>
        <taxon>Oryzoideae</taxon>
        <taxon>Oryzeae</taxon>
        <taxon>Zizaniinae</taxon>
        <taxon>Zizania</taxon>
    </lineage>
</organism>